<evidence type="ECO:0000256" key="1">
    <source>
        <dbReference type="SAM" id="MobiDB-lite"/>
    </source>
</evidence>
<sequence>MRSRRPGDGQIRPYLFYAVSSETALALNPPKVALIAESNFVSGPGLIVQVPRSSTQRFSSRSRKSIQSDSSPRRGRARFIRSVEILRSNRSRQSLI</sequence>
<dbReference type="Proteomes" id="UP001307889">
    <property type="component" value="Chromosome 14"/>
</dbReference>
<evidence type="ECO:0000313" key="3">
    <source>
        <dbReference type="Proteomes" id="UP001307889"/>
    </source>
</evidence>
<reference evidence="2 3" key="1">
    <citation type="submission" date="2023-09" db="EMBL/GenBank/DDBJ databases">
        <title>Nesidiocoris tenuis whole genome shotgun sequence.</title>
        <authorList>
            <person name="Shibata T."/>
            <person name="Shimoda M."/>
            <person name="Kobayashi T."/>
            <person name="Uehara T."/>
        </authorList>
    </citation>
    <scope>NUCLEOTIDE SEQUENCE [LARGE SCALE GENOMIC DNA]</scope>
    <source>
        <strain evidence="2 3">Japan</strain>
    </source>
</reference>
<accession>A0ABN7BGJ6</accession>
<evidence type="ECO:0000313" key="2">
    <source>
        <dbReference type="EMBL" id="BET02257.1"/>
    </source>
</evidence>
<protein>
    <submittedName>
        <fullName evidence="2">Uncharacterized protein</fullName>
    </submittedName>
</protein>
<organism evidence="2 3">
    <name type="scientific">Nesidiocoris tenuis</name>
    <dbReference type="NCBI Taxonomy" id="355587"/>
    <lineage>
        <taxon>Eukaryota</taxon>
        <taxon>Metazoa</taxon>
        <taxon>Ecdysozoa</taxon>
        <taxon>Arthropoda</taxon>
        <taxon>Hexapoda</taxon>
        <taxon>Insecta</taxon>
        <taxon>Pterygota</taxon>
        <taxon>Neoptera</taxon>
        <taxon>Paraneoptera</taxon>
        <taxon>Hemiptera</taxon>
        <taxon>Heteroptera</taxon>
        <taxon>Panheteroptera</taxon>
        <taxon>Cimicomorpha</taxon>
        <taxon>Miridae</taxon>
        <taxon>Dicyphina</taxon>
        <taxon>Nesidiocoris</taxon>
    </lineage>
</organism>
<name>A0ABN7BGJ6_9HEMI</name>
<feature type="compositionally biased region" description="Low complexity" evidence="1">
    <location>
        <begin position="52"/>
        <end position="70"/>
    </location>
</feature>
<gene>
    <name evidence="2" type="ORF">NTJ_15075</name>
</gene>
<keyword evidence="3" id="KW-1185">Reference proteome</keyword>
<proteinExistence type="predicted"/>
<dbReference type="EMBL" id="AP028922">
    <property type="protein sequence ID" value="BET02257.1"/>
    <property type="molecule type" value="Genomic_DNA"/>
</dbReference>
<feature type="region of interest" description="Disordered" evidence="1">
    <location>
        <begin position="52"/>
        <end position="75"/>
    </location>
</feature>